<protein>
    <submittedName>
        <fullName evidence="2">Uncharacterized protein</fullName>
    </submittedName>
</protein>
<dbReference type="AlphaFoldDB" id="A0A0G4FK49"/>
<proteinExistence type="predicted"/>
<evidence type="ECO:0000313" key="2">
    <source>
        <dbReference type="EMBL" id="CEM13936.1"/>
    </source>
</evidence>
<dbReference type="Proteomes" id="UP000041254">
    <property type="component" value="Unassembled WGS sequence"/>
</dbReference>
<organism evidence="2 3">
    <name type="scientific">Vitrella brassicaformis (strain CCMP3155)</name>
    <dbReference type="NCBI Taxonomy" id="1169540"/>
    <lineage>
        <taxon>Eukaryota</taxon>
        <taxon>Sar</taxon>
        <taxon>Alveolata</taxon>
        <taxon>Colpodellida</taxon>
        <taxon>Vitrellaceae</taxon>
        <taxon>Vitrella</taxon>
    </lineage>
</organism>
<sequence length="111" mass="12197">MPFPSTIDRQTDRQTQQGSATGGRTVPSRHDCVVAIISLRTHTVGLKYICVVGSVHARPSPSDGHNVIDRWTTGTDRHEMQSKAHLCSCSLFVAGWMAMCRHGPHGWTADE</sequence>
<gene>
    <name evidence="2" type="ORF">Vbra_100</name>
</gene>
<evidence type="ECO:0000313" key="3">
    <source>
        <dbReference type="Proteomes" id="UP000041254"/>
    </source>
</evidence>
<dbReference type="EMBL" id="CDMY01000449">
    <property type="protein sequence ID" value="CEM13936.1"/>
    <property type="molecule type" value="Genomic_DNA"/>
</dbReference>
<keyword evidence="3" id="KW-1185">Reference proteome</keyword>
<feature type="region of interest" description="Disordered" evidence="1">
    <location>
        <begin position="1"/>
        <end position="26"/>
    </location>
</feature>
<accession>A0A0G4FK49</accession>
<evidence type="ECO:0000256" key="1">
    <source>
        <dbReference type="SAM" id="MobiDB-lite"/>
    </source>
</evidence>
<dbReference type="VEuPathDB" id="CryptoDB:Vbra_100"/>
<dbReference type="InParanoid" id="A0A0G4FK49"/>
<name>A0A0G4FK49_VITBC</name>
<reference evidence="2 3" key="1">
    <citation type="submission" date="2014-11" db="EMBL/GenBank/DDBJ databases">
        <authorList>
            <person name="Zhu J."/>
            <person name="Qi W."/>
            <person name="Song R."/>
        </authorList>
    </citation>
    <scope>NUCLEOTIDE SEQUENCE [LARGE SCALE GENOMIC DNA]</scope>
</reference>